<sequence>MIKNFSKILTWMKKNSQIFNIKKGIERETLRVNFDGRLSNKIHPKTLGSPLKNKWITTDFAESLLEFITPVCDNTDKMIAILSDIHRYVIHELDQELMWPLSIPCIIDDINHIKIANYGKSNVGRIKTLYRKGLKHRYGPLMQTIAGLHYNFSLSLDFWNEWAIFNKQKNKKKFISSGYFDLIRNYYRFGWIIVYLFGSSPAISSSFLNKRNGNQDIFKFHQNHKSKNTLWMPYATSLRLSNLGYTNNTNNISFLYNSLKEYNQTLYQAIKTPSQKYIKIGIKDSRNNLLQLNTNILQTVNELYVPIRPKKITYPYEEKSPNVFNIQDVEYLEIRSLDINPFSSIGIDIDQVLFLDLFLIWCLLKESPKINKKELFFIKKNWERIILEGRKPKQTIHFLEENNSIKKYFLDDFGKDILTNLQFLAEILDNNTKSNKYQKACQSFMHFFNDPDLTYSGRILKIIKKNGFQNTGLYLAKKHFNSLKKEKFEIYSKEDFIKEAKQSIFLQKELEENDNTDFKTYLKKWYNNFI</sequence>
<dbReference type="UniPathway" id="UPA00142">
    <property type="reaction ID" value="UER00209"/>
</dbReference>
<feature type="domain" description="Glutamate--cysteine ligase" evidence="10">
    <location>
        <begin position="12"/>
        <end position="385"/>
    </location>
</feature>
<evidence type="ECO:0000256" key="9">
    <source>
        <dbReference type="RuleBase" id="RU004391"/>
    </source>
</evidence>
<dbReference type="NCBIfam" id="TIGR01434">
    <property type="entry name" value="glu_cys_ligase"/>
    <property type="match status" value="1"/>
</dbReference>
<dbReference type="HAMAP" id="MF_00578">
    <property type="entry name" value="Glu_cys_ligase"/>
    <property type="match status" value="1"/>
</dbReference>
<keyword evidence="5 8" id="KW-0547">Nucleotide-binding</keyword>
<evidence type="ECO:0000313" key="12">
    <source>
        <dbReference type="Proteomes" id="UP000031627"/>
    </source>
</evidence>
<dbReference type="RefSeq" id="WP_041063441.1">
    <property type="nucleotide sequence ID" value="NZ_AP014521.1"/>
</dbReference>
<accession>A0A090ASJ2</accession>
<dbReference type="GO" id="GO:0046872">
    <property type="term" value="F:metal ion binding"/>
    <property type="evidence" value="ECO:0007669"/>
    <property type="project" value="TreeGrafter"/>
</dbReference>
<dbReference type="PANTHER" id="PTHR38761">
    <property type="entry name" value="GLUTAMATE--CYSTEINE LIGASE"/>
    <property type="match status" value="1"/>
</dbReference>
<keyword evidence="6 8" id="KW-0067">ATP-binding</keyword>
<evidence type="ECO:0000256" key="8">
    <source>
        <dbReference type="HAMAP-Rule" id="MF_00578"/>
    </source>
</evidence>
<evidence type="ECO:0000256" key="7">
    <source>
        <dbReference type="ARBA" id="ARBA00048819"/>
    </source>
</evidence>
<evidence type="ECO:0000256" key="3">
    <source>
        <dbReference type="ARBA" id="ARBA00022598"/>
    </source>
</evidence>
<dbReference type="HOGENOM" id="CLU_020728_3_0_6"/>
<proteinExistence type="inferred from homology"/>
<dbReference type="GO" id="GO:0005524">
    <property type="term" value="F:ATP binding"/>
    <property type="evidence" value="ECO:0007669"/>
    <property type="project" value="UniProtKB-KW"/>
</dbReference>
<dbReference type="GO" id="GO:0006750">
    <property type="term" value="P:glutathione biosynthetic process"/>
    <property type="evidence" value="ECO:0007669"/>
    <property type="project" value="UniProtKB-UniRule"/>
</dbReference>
<dbReference type="InterPro" id="IPR007370">
    <property type="entry name" value="Glu_cys_ligase"/>
</dbReference>
<keyword evidence="12" id="KW-1185">Reference proteome</keyword>
<dbReference type="EC" id="6.3.2.2" evidence="8"/>
<evidence type="ECO:0000259" key="10">
    <source>
        <dbReference type="Pfam" id="PF04262"/>
    </source>
</evidence>
<evidence type="ECO:0000313" key="11">
    <source>
        <dbReference type="EMBL" id="BAP58850.1"/>
    </source>
</evidence>
<comment type="pathway">
    <text evidence="1 8 9">Sulfur metabolism; glutathione biosynthesis; glutathione from L-cysteine and L-glutamate: step 1/2.</text>
</comment>
<reference evidence="11 12" key="2">
    <citation type="journal article" date="2014" name="Curr. Biol.">
        <title>Symbiont-Supplemented Maternal Investment Underpinning Host's Ecological Adaptation.</title>
        <authorList>
            <person name="Kaiwa N."/>
            <person name="Hosokawa T."/>
            <person name="Nikoh N."/>
            <person name="Tanahashi M."/>
            <person name="Moriyama M."/>
            <person name="Meng X.Y."/>
            <person name="Maeda T."/>
            <person name="Yamaguchi K."/>
            <person name="Shigenobu S."/>
            <person name="Ito M."/>
            <person name="Fukatsu T."/>
        </authorList>
    </citation>
    <scope>NUCLEOTIDE SEQUENCE [LARGE SCALE GENOMIC DNA]</scope>
    <source>
        <strain evidence="11 12">UwTKB</strain>
    </source>
</reference>
<dbReference type="InterPro" id="IPR006334">
    <property type="entry name" value="Glut_cys_ligase"/>
</dbReference>
<comment type="similarity">
    <text evidence="2 8">Belongs to the glutamate--cysteine ligase type 1 family. Type 1 subfamily.</text>
</comment>
<evidence type="ECO:0000256" key="2">
    <source>
        <dbReference type="ARBA" id="ARBA00008772"/>
    </source>
</evidence>
<evidence type="ECO:0000256" key="1">
    <source>
        <dbReference type="ARBA" id="ARBA00005006"/>
    </source>
</evidence>
<gene>
    <name evidence="8 11" type="primary">gshA</name>
    <name evidence="11" type="ORF">TGUWTKB_6280</name>
</gene>
<reference evidence="12" key="1">
    <citation type="submission" date="2013-11" db="EMBL/GenBank/DDBJ databases">
        <title>Symbiont-containing voluminous jelly as an extraordinary maternal gift for overwintering insect nymphs.</title>
        <authorList>
            <person name="Kaiwa N."/>
            <person name="Hosokawa T."/>
            <person name="Nikoh N."/>
            <person name="Meng X.Y."/>
            <person name="Tanahashi M."/>
            <person name="Moriyama M."/>
            <person name="Maeda T."/>
            <person name="Yamaguchi K."/>
            <person name="Shigenobu S."/>
            <person name="Ito M."/>
            <person name="Fukatsu T."/>
        </authorList>
    </citation>
    <scope>NUCLEOTIDE SEQUENCE [LARGE SCALE GENOMIC DNA]</scope>
    <source>
        <strain evidence="12">UwTKB</strain>
    </source>
</reference>
<dbReference type="AlphaFoldDB" id="A0A090ASJ2"/>
<dbReference type="STRING" id="1410383.TGUWTKB_6280"/>
<dbReference type="Pfam" id="PF04262">
    <property type="entry name" value="Glu_cys_ligase"/>
    <property type="match status" value="1"/>
</dbReference>
<keyword evidence="4 8" id="KW-0317">Glutathione biosynthesis</keyword>
<dbReference type="InterPro" id="IPR014746">
    <property type="entry name" value="Gln_synth/guanido_kin_cat_dom"/>
</dbReference>
<dbReference type="Proteomes" id="UP000031627">
    <property type="component" value="Chromosome"/>
</dbReference>
<name>A0A090ASJ2_9ENTR</name>
<protein>
    <recommendedName>
        <fullName evidence="8">Glutamate--cysteine ligase</fullName>
        <ecNumber evidence="8">6.3.2.2</ecNumber>
    </recommendedName>
    <alternativeName>
        <fullName evidence="8">Gamma-ECS</fullName>
        <shortName evidence="8">GCS</shortName>
    </alternativeName>
    <alternativeName>
        <fullName evidence="8">Gamma-glutamylcysteine synthetase</fullName>
    </alternativeName>
</protein>
<dbReference type="GO" id="GO:0004357">
    <property type="term" value="F:glutamate-cysteine ligase activity"/>
    <property type="evidence" value="ECO:0007669"/>
    <property type="project" value="UniProtKB-UniRule"/>
</dbReference>
<dbReference type="GO" id="GO:0005829">
    <property type="term" value="C:cytosol"/>
    <property type="evidence" value="ECO:0007669"/>
    <property type="project" value="TreeGrafter"/>
</dbReference>
<evidence type="ECO:0000256" key="4">
    <source>
        <dbReference type="ARBA" id="ARBA00022684"/>
    </source>
</evidence>
<evidence type="ECO:0000256" key="5">
    <source>
        <dbReference type="ARBA" id="ARBA00022741"/>
    </source>
</evidence>
<dbReference type="Gene3D" id="3.30.590.20">
    <property type="match status" value="1"/>
</dbReference>
<dbReference type="EMBL" id="AP014521">
    <property type="protein sequence ID" value="BAP58850.1"/>
    <property type="molecule type" value="Genomic_DNA"/>
</dbReference>
<evidence type="ECO:0000256" key="6">
    <source>
        <dbReference type="ARBA" id="ARBA00022840"/>
    </source>
</evidence>
<comment type="catalytic activity">
    <reaction evidence="7 8 9">
        <text>L-cysteine + L-glutamate + ATP = gamma-L-glutamyl-L-cysteine + ADP + phosphate + H(+)</text>
        <dbReference type="Rhea" id="RHEA:13285"/>
        <dbReference type="ChEBI" id="CHEBI:15378"/>
        <dbReference type="ChEBI" id="CHEBI:29985"/>
        <dbReference type="ChEBI" id="CHEBI:30616"/>
        <dbReference type="ChEBI" id="CHEBI:35235"/>
        <dbReference type="ChEBI" id="CHEBI:43474"/>
        <dbReference type="ChEBI" id="CHEBI:58173"/>
        <dbReference type="ChEBI" id="CHEBI:456216"/>
        <dbReference type="EC" id="6.3.2.2"/>
    </reaction>
</comment>
<organism evidence="11 12">
    <name type="scientific">Candidatus Tachikawaea gelatinosa</name>
    <dbReference type="NCBI Taxonomy" id="1410383"/>
    <lineage>
        <taxon>Bacteria</taxon>
        <taxon>Pseudomonadati</taxon>
        <taxon>Pseudomonadota</taxon>
        <taxon>Gammaproteobacteria</taxon>
        <taxon>Enterobacterales</taxon>
        <taxon>Enterobacteriaceae</taxon>
        <taxon>Candidatus Tachikawaea</taxon>
    </lineage>
</organism>
<dbReference type="KEGG" id="sbw:TGUWTKB_6280"/>
<dbReference type="SUPFAM" id="SSF55931">
    <property type="entry name" value="Glutamine synthetase/guanido kinase"/>
    <property type="match status" value="1"/>
</dbReference>
<dbReference type="OrthoDB" id="9803907at2"/>
<keyword evidence="3 8" id="KW-0436">Ligase</keyword>
<dbReference type="PANTHER" id="PTHR38761:SF1">
    <property type="entry name" value="GLUTAMATE--CYSTEINE LIGASE"/>
    <property type="match status" value="1"/>
</dbReference>